<proteinExistence type="predicted"/>
<evidence type="ECO:0000313" key="3">
    <source>
        <dbReference type="Proteomes" id="UP001556631"/>
    </source>
</evidence>
<protein>
    <recommendedName>
        <fullName evidence="4">Lipoprotein</fullName>
    </recommendedName>
</protein>
<gene>
    <name evidence="2" type="ORF">AB3X52_15565</name>
</gene>
<evidence type="ECO:0008006" key="4">
    <source>
        <dbReference type="Google" id="ProtNLM"/>
    </source>
</evidence>
<dbReference type="PROSITE" id="PS51257">
    <property type="entry name" value="PROKAR_LIPOPROTEIN"/>
    <property type="match status" value="1"/>
</dbReference>
<sequence length="154" mass="15280">MRGMLGVLVVVGTVLAGAGCGAPDAAPGGSGSRSAGPVVGDSRVAVVSVTGARIGGLAAPATALPDTRAQRSYLARLPTGPRTQARQAIEGLAVTAPEMLYAHVVHVGCREAPADTVSVVRRGSAVTMTSSFREPATVDCFAPVSTLAFAAVPG</sequence>
<dbReference type="RefSeq" id="WP_367995013.1">
    <property type="nucleotide sequence ID" value="NZ_JBFPJR010000031.1"/>
</dbReference>
<organism evidence="2 3">
    <name type="scientific">Nocardioides eburneus</name>
    <dbReference type="NCBI Taxonomy" id="3231482"/>
    <lineage>
        <taxon>Bacteria</taxon>
        <taxon>Bacillati</taxon>
        <taxon>Actinomycetota</taxon>
        <taxon>Actinomycetes</taxon>
        <taxon>Propionibacteriales</taxon>
        <taxon>Nocardioidaceae</taxon>
        <taxon>Nocardioides</taxon>
    </lineage>
</organism>
<evidence type="ECO:0000313" key="2">
    <source>
        <dbReference type="EMBL" id="MEX0429045.1"/>
    </source>
</evidence>
<reference evidence="2 3" key="1">
    <citation type="submission" date="2024-07" db="EMBL/GenBank/DDBJ databases">
        <authorList>
            <person name="Lee S."/>
            <person name="Kang M."/>
        </authorList>
    </citation>
    <scope>NUCLEOTIDE SEQUENCE [LARGE SCALE GENOMIC DNA]</scope>
    <source>
        <strain evidence="2 3">DS6</strain>
    </source>
</reference>
<dbReference type="Proteomes" id="UP001556631">
    <property type="component" value="Unassembled WGS sequence"/>
</dbReference>
<name>A0ABV3T2N7_9ACTN</name>
<keyword evidence="1" id="KW-0732">Signal</keyword>
<keyword evidence="3" id="KW-1185">Reference proteome</keyword>
<dbReference type="EMBL" id="JBFPJR010000031">
    <property type="protein sequence ID" value="MEX0429045.1"/>
    <property type="molecule type" value="Genomic_DNA"/>
</dbReference>
<feature type="chain" id="PRO_5047419152" description="Lipoprotein" evidence="1">
    <location>
        <begin position="19"/>
        <end position="154"/>
    </location>
</feature>
<evidence type="ECO:0000256" key="1">
    <source>
        <dbReference type="SAM" id="SignalP"/>
    </source>
</evidence>
<accession>A0ABV3T2N7</accession>
<comment type="caution">
    <text evidence="2">The sequence shown here is derived from an EMBL/GenBank/DDBJ whole genome shotgun (WGS) entry which is preliminary data.</text>
</comment>
<feature type="signal peptide" evidence="1">
    <location>
        <begin position="1"/>
        <end position="18"/>
    </location>
</feature>